<name>A0ACC2PX60_9HYME</name>
<evidence type="ECO:0000313" key="2">
    <source>
        <dbReference type="Proteomes" id="UP001239111"/>
    </source>
</evidence>
<gene>
    <name evidence="1" type="ORF">QAD02_023023</name>
</gene>
<dbReference type="EMBL" id="CM056741">
    <property type="protein sequence ID" value="KAJ8687229.1"/>
    <property type="molecule type" value="Genomic_DNA"/>
</dbReference>
<organism evidence="1 2">
    <name type="scientific">Eretmocerus hayati</name>
    <dbReference type="NCBI Taxonomy" id="131215"/>
    <lineage>
        <taxon>Eukaryota</taxon>
        <taxon>Metazoa</taxon>
        <taxon>Ecdysozoa</taxon>
        <taxon>Arthropoda</taxon>
        <taxon>Hexapoda</taxon>
        <taxon>Insecta</taxon>
        <taxon>Pterygota</taxon>
        <taxon>Neoptera</taxon>
        <taxon>Endopterygota</taxon>
        <taxon>Hymenoptera</taxon>
        <taxon>Apocrita</taxon>
        <taxon>Proctotrupomorpha</taxon>
        <taxon>Chalcidoidea</taxon>
        <taxon>Aphelinidae</taxon>
        <taxon>Aphelininae</taxon>
        <taxon>Eretmocerus</taxon>
    </lineage>
</organism>
<proteinExistence type="predicted"/>
<keyword evidence="2" id="KW-1185">Reference proteome</keyword>
<evidence type="ECO:0000313" key="1">
    <source>
        <dbReference type="EMBL" id="KAJ8687229.1"/>
    </source>
</evidence>
<protein>
    <submittedName>
        <fullName evidence="1">Uncharacterized protein</fullName>
    </submittedName>
</protein>
<sequence length="531" mass="60335">MAAVIASEIPNNETKERADFKNNYYDDWYRNPLATGLPYESIQAPTFDAFLPSEWKSHVTDVISRGIGQFSLNLDQYLEITQRNNPGNLLFSPASLALALATILLASGGNTFNEISQVLGFDSDIDILNSSEVAHRIFGILIHDYDKKQKQNPNFPIRKVASGLFIQDGYPLRKQFKIACNEIYKTEVIKVDYARDSTNAKKVINKWVSNKTMNKIQEILTENPYPTTDIIFSSTLYFSGKWKKPFGEDTVRQPFTIGPNRTVYVDMMVQADNFPYYKDTELGLKIIGLPYVGSEVMMYLILPDDKDPSALRRLKQELTYEKLDDLIRHMRNVECSIIIPKMDLSSSLTLREALESLGLISLFDESCADLSLLSSGKKEEVDDEICDIPSMISMIYKPTNSNCTSNLLRRRNFKTESQSKPHGKFAEKKYVEFIKSHNFPSFGLDKLRIRGCPRNPGIWVGDIVHAIKMKVDQSGTEAASATLTLSGRIGSDKYFIANRPFLLFIRHNPSKNIWFWGTIYKPTPFYSNSTA</sequence>
<comment type="caution">
    <text evidence="1">The sequence shown here is derived from an EMBL/GenBank/DDBJ whole genome shotgun (WGS) entry which is preliminary data.</text>
</comment>
<reference evidence="1" key="1">
    <citation type="submission" date="2023-04" db="EMBL/GenBank/DDBJ databases">
        <title>A chromosome-level genome assembly of the parasitoid wasp Eretmocerus hayati.</title>
        <authorList>
            <person name="Zhong Y."/>
            <person name="Liu S."/>
            <person name="Liu Y."/>
        </authorList>
    </citation>
    <scope>NUCLEOTIDE SEQUENCE</scope>
    <source>
        <strain evidence="1">ZJU_SS_LIU_2023</strain>
    </source>
</reference>
<accession>A0ACC2PX60</accession>
<dbReference type="Proteomes" id="UP001239111">
    <property type="component" value="Chromosome 1"/>
</dbReference>